<gene>
    <name evidence="1" type="ORF">roselon_00593</name>
</gene>
<name>W8RPS6_9RHOB</name>
<dbReference type="Proteomes" id="UP000019593">
    <property type="component" value="Chromosome"/>
</dbReference>
<keyword evidence="2" id="KW-1185">Reference proteome</keyword>
<dbReference type="KEGG" id="red:roselon_00593"/>
<evidence type="ECO:0000313" key="1">
    <source>
        <dbReference type="EMBL" id="AHM03033.1"/>
    </source>
</evidence>
<dbReference type="EMBL" id="CP004372">
    <property type="protein sequence ID" value="AHM03033.1"/>
    <property type="molecule type" value="Genomic_DNA"/>
</dbReference>
<proteinExistence type="predicted"/>
<evidence type="ECO:0000313" key="2">
    <source>
        <dbReference type="Proteomes" id="UP000019593"/>
    </source>
</evidence>
<sequence length="54" mass="5817">MMELASGQPAVLHVTICDSQGCPLDLFVTAGAVIDKTARKRFATAFRMSPVQHV</sequence>
<dbReference type="HOGENOM" id="CLU_3047588_0_0_5"/>
<organism evidence="1 2">
    <name type="scientific">Roseicyclus elongatus DSM 19469</name>
    <dbReference type="NCBI Taxonomy" id="1294273"/>
    <lineage>
        <taxon>Bacteria</taxon>
        <taxon>Pseudomonadati</taxon>
        <taxon>Pseudomonadota</taxon>
        <taxon>Alphaproteobacteria</taxon>
        <taxon>Rhodobacterales</taxon>
        <taxon>Roseobacteraceae</taxon>
        <taxon>Roseicyclus</taxon>
    </lineage>
</organism>
<reference evidence="1 2" key="1">
    <citation type="submission" date="2013-03" db="EMBL/GenBank/DDBJ databases">
        <authorList>
            <person name="Fiebig A."/>
            <person name="Goeker M."/>
            <person name="Klenk H.-P.P."/>
        </authorList>
    </citation>
    <scope>NUCLEOTIDE SEQUENCE [LARGE SCALE GENOMIC DNA]</scope>
    <source>
        <strain evidence="2">DSM 19469</strain>
    </source>
</reference>
<accession>W8RPS6</accession>
<dbReference type="AlphaFoldDB" id="W8RPS6"/>
<protein>
    <submittedName>
        <fullName evidence="1">Uncharacterized protein</fullName>
    </submittedName>
</protein>